<dbReference type="InterPro" id="IPR052887">
    <property type="entry name" value="FLYWCH-type_ZF"/>
</dbReference>
<evidence type="ECO:0000256" key="1">
    <source>
        <dbReference type="ARBA" id="ARBA00022723"/>
    </source>
</evidence>
<organism evidence="6 7">
    <name type="scientific">Pristionchus fissidentatus</name>
    <dbReference type="NCBI Taxonomy" id="1538716"/>
    <lineage>
        <taxon>Eukaryota</taxon>
        <taxon>Metazoa</taxon>
        <taxon>Ecdysozoa</taxon>
        <taxon>Nematoda</taxon>
        <taxon>Chromadorea</taxon>
        <taxon>Rhabditida</taxon>
        <taxon>Rhabditina</taxon>
        <taxon>Diplogasteromorpha</taxon>
        <taxon>Diplogasteroidea</taxon>
        <taxon>Neodiplogasteridae</taxon>
        <taxon>Pristionchus</taxon>
    </lineage>
</organism>
<dbReference type="Gene3D" id="2.20.25.240">
    <property type="match status" value="1"/>
</dbReference>
<dbReference type="GO" id="GO:0008270">
    <property type="term" value="F:zinc ion binding"/>
    <property type="evidence" value="ECO:0007669"/>
    <property type="project" value="UniProtKB-KW"/>
</dbReference>
<comment type="caution">
    <text evidence="6">The sequence shown here is derived from an EMBL/GenBank/DDBJ whole genome shotgun (WGS) entry which is preliminary data.</text>
</comment>
<accession>A0AAV5VFN3</accession>
<reference evidence="6" key="1">
    <citation type="submission" date="2023-10" db="EMBL/GenBank/DDBJ databases">
        <title>Genome assembly of Pristionchus species.</title>
        <authorList>
            <person name="Yoshida K."/>
            <person name="Sommer R.J."/>
        </authorList>
    </citation>
    <scope>NUCLEOTIDE SEQUENCE</scope>
    <source>
        <strain evidence="6">RS5133</strain>
    </source>
</reference>
<keyword evidence="3" id="KW-0862">Zinc</keyword>
<keyword evidence="7" id="KW-1185">Reference proteome</keyword>
<dbReference type="Pfam" id="PF04500">
    <property type="entry name" value="FLYWCH"/>
    <property type="match status" value="1"/>
</dbReference>
<name>A0AAV5VFN3_9BILA</name>
<dbReference type="PANTHER" id="PTHR37975">
    <property type="entry name" value="FLYWCH ZINC FINGER TRANSCRIPTION FACTOR HOMOLOG"/>
    <property type="match status" value="1"/>
</dbReference>
<dbReference type="InterPro" id="IPR007588">
    <property type="entry name" value="Znf_FLYWCH"/>
</dbReference>
<dbReference type="GO" id="GO:0005634">
    <property type="term" value="C:nucleus"/>
    <property type="evidence" value="ECO:0007669"/>
    <property type="project" value="TreeGrafter"/>
</dbReference>
<dbReference type="GO" id="GO:0043565">
    <property type="term" value="F:sequence-specific DNA binding"/>
    <property type="evidence" value="ECO:0007669"/>
    <property type="project" value="TreeGrafter"/>
</dbReference>
<sequence>MNSESPSPIKEEEGEEMDLMSGDTSVILALLDGKLRGEGTVAGRMGMGKITMPPLEVKKKMPRFRMEDGGFAFRFDKNSTCGTRKFWRCERKQECTARIHTDMEGNVIKRINFHTHSAIAEPGHVHIPKKRVEQPKQLRARGISQPAASPLATLPTHSIFTCALTAGLPYSQDDKVLFSGGSLRDSASPNDETAMFSGLLEAFVKEGESAHQSIKNEDEEMRAGTSELSVQLPVHNGLIPGKSEGADESPEFWRTFELTKRFYAIVKKEIESGQKSVDVEFVHEDVQNFVHKHHLKSFSAQLHRYSMTELRLLSVEECKDVLESTAEGVRMYHAIRSHFGISNEFGCGSKKEEEKCENVSSLPSIRIYIASSDEPDPIFKMVTLPSGARSLHTLKESLVRRGVLQGMEMSRLCINEGRMTVELCDEIMEEWTVDQVLKYRRSDDYVIFEKSQTR</sequence>
<feature type="domain" description="FLYWCH-type" evidence="5">
    <location>
        <begin position="70"/>
        <end position="116"/>
    </location>
</feature>
<proteinExistence type="predicted"/>
<protein>
    <recommendedName>
        <fullName evidence="5">FLYWCH-type domain-containing protein</fullName>
    </recommendedName>
</protein>
<evidence type="ECO:0000256" key="4">
    <source>
        <dbReference type="SAM" id="MobiDB-lite"/>
    </source>
</evidence>
<dbReference type="Proteomes" id="UP001432322">
    <property type="component" value="Unassembled WGS sequence"/>
</dbReference>
<evidence type="ECO:0000313" key="6">
    <source>
        <dbReference type="EMBL" id="GMT18108.1"/>
    </source>
</evidence>
<dbReference type="GO" id="GO:0003700">
    <property type="term" value="F:DNA-binding transcription factor activity"/>
    <property type="evidence" value="ECO:0007669"/>
    <property type="project" value="TreeGrafter"/>
</dbReference>
<evidence type="ECO:0000313" key="7">
    <source>
        <dbReference type="Proteomes" id="UP001432322"/>
    </source>
</evidence>
<dbReference type="EMBL" id="BTSY01000003">
    <property type="protein sequence ID" value="GMT18108.1"/>
    <property type="molecule type" value="Genomic_DNA"/>
</dbReference>
<gene>
    <name evidence="6" type="ORF">PFISCL1PPCAC_9405</name>
</gene>
<dbReference type="AlphaFoldDB" id="A0AAV5VFN3"/>
<feature type="region of interest" description="Disordered" evidence="4">
    <location>
        <begin position="1"/>
        <end position="20"/>
    </location>
</feature>
<keyword evidence="1" id="KW-0479">Metal-binding</keyword>
<dbReference type="GO" id="GO:0045892">
    <property type="term" value="P:negative regulation of DNA-templated transcription"/>
    <property type="evidence" value="ECO:0007669"/>
    <property type="project" value="TreeGrafter"/>
</dbReference>
<evidence type="ECO:0000256" key="2">
    <source>
        <dbReference type="ARBA" id="ARBA00022771"/>
    </source>
</evidence>
<evidence type="ECO:0000256" key="3">
    <source>
        <dbReference type="ARBA" id="ARBA00022833"/>
    </source>
</evidence>
<keyword evidence="2" id="KW-0863">Zinc-finger</keyword>
<evidence type="ECO:0000259" key="5">
    <source>
        <dbReference type="Pfam" id="PF04500"/>
    </source>
</evidence>